<evidence type="ECO:0008006" key="7">
    <source>
        <dbReference type="Google" id="ProtNLM"/>
    </source>
</evidence>
<comment type="similarity">
    <text evidence="2">Belongs to the SNF7 family.</text>
</comment>
<dbReference type="AlphaFoldDB" id="D8M9J2"/>
<evidence type="ECO:0000256" key="4">
    <source>
        <dbReference type="SAM" id="MobiDB-lite"/>
    </source>
</evidence>
<dbReference type="Gene3D" id="6.10.140.1230">
    <property type="match status" value="1"/>
</dbReference>
<sequence length="223" mass="25317">MFNRFVGQKKPTVTQEEKPFDMTPMTNHMDNLNKREDQILKKIENIDQQLGTLKQQMAKGGAGYNTLRMRATNLLKQKQMLMKQLQSVSTMSLTVGQTMGTIESLQLMKDQYNMMKEVTSAQSQAFKSVNFDDYMNLSDKLQDMQEDMDDVQEMMMDSMTGDIEMDEEELDRELANIKIGDMPEANSTPVNPVPATQVPAEAVPMADGAPAFPNNWRDELSNL</sequence>
<evidence type="ECO:0000313" key="5">
    <source>
        <dbReference type="EMBL" id="CBK24731.2"/>
    </source>
</evidence>
<dbReference type="InterPro" id="IPR005024">
    <property type="entry name" value="Snf7_fam"/>
</dbReference>
<keyword evidence="6" id="KW-1185">Reference proteome</keyword>
<dbReference type="OrthoDB" id="3973241at2759"/>
<evidence type="ECO:0000256" key="2">
    <source>
        <dbReference type="ARBA" id="ARBA00006190"/>
    </source>
</evidence>
<dbReference type="PANTHER" id="PTHR22761">
    <property type="entry name" value="CHARGED MULTIVESICULAR BODY PROTEIN"/>
    <property type="match status" value="1"/>
</dbReference>
<evidence type="ECO:0000256" key="1">
    <source>
        <dbReference type="ARBA" id="ARBA00004177"/>
    </source>
</evidence>
<dbReference type="RefSeq" id="XP_012898779.1">
    <property type="nucleotide sequence ID" value="XM_013043325.1"/>
</dbReference>
<dbReference type="InParanoid" id="D8M9J2"/>
<dbReference type="GO" id="GO:0000815">
    <property type="term" value="C:ESCRT III complex"/>
    <property type="evidence" value="ECO:0007669"/>
    <property type="project" value="TreeGrafter"/>
</dbReference>
<feature type="region of interest" description="Disordered" evidence="4">
    <location>
        <begin position="1"/>
        <end position="27"/>
    </location>
</feature>
<dbReference type="Pfam" id="PF03357">
    <property type="entry name" value="Snf7"/>
    <property type="match status" value="1"/>
</dbReference>
<protein>
    <recommendedName>
        <fullName evidence="7">SNF7 family protein</fullName>
    </recommendedName>
</protein>
<keyword evidence="3" id="KW-0967">Endosome</keyword>
<reference evidence="5" key="1">
    <citation type="submission" date="2010-02" db="EMBL/GenBank/DDBJ databases">
        <title>Sequencing and annotation of the Blastocystis hominis genome.</title>
        <authorList>
            <person name="Wincker P."/>
        </authorList>
    </citation>
    <scope>NUCLEOTIDE SEQUENCE</scope>
    <source>
        <strain evidence="5">Singapore isolate B</strain>
    </source>
</reference>
<dbReference type="PANTHER" id="PTHR22761:SF10">
    <property type="entry name" value="GH13992P"/>
    <property type="match status" value="1"/>
</dbReference>
<gene>
    <name evidence="5" type="ORF">GSBLH_T00004435001</name>
</gene>
<organism evidence="5">
    <name type="scientific">Blastocystis hominis</name>
    <dbReference type="NCBI Taxonomy" id="12968"/>
    <lineage>
        <taxon>Eukaryota</taxon>
        <taxon>Sar</taxon>
        <taxon>Stramenopiles</taxon>
        <taxon>Bigyra</taxon>
        <taxon>Opalozoa</taxon>
        <taxon>Opalinata</taxon>
        <taxon>Blastocystidae</taxon>
        <taxon>Blastocystis</taxon>
    </lineage>
</organism>
<dbReference type="Proteomes" id="UP000008312">
    <property type="component" value="Unassembled WGS sequence"/>
</dbReference>
<accession>D8M9J2</accession>
<evidence type="ECO:0000256" key="3">
    <source>
        <dbReference type="ARBA" id="ARBA00022753"/>
    </source>
</evidence>
<dbReference type="GO" id="GO:0032511">
    <property type="term" value="P:late endosome to vacuole transport via multivesicular body sorting pathway"/>
    <property type="evidence" value="ECO:0007669"/>
    <property type="project" value="TreeGrafter"/>
</dbReference>
<dbReference type="FunCoup" id="D8M9J2">
    <property type="interactions" value="240"/>
</dbReference>
<name>D8M9J2_BLAHO</name>
<evidence type="ECO:0000313" key="6">
    <source>
        <dbReference type="Proteomes" id="UP000008312"/>
    </source>
</evidence>
<dbReference type="GeneID" id="24921462"/>
<dbReference type="EMBL" id="FN668688">
    <property type="protein sequence ID" value="CBK24731.2"/>
    <property type="molecule type" value="Genomic_DNA"/>
</dbReference>
<comment type="subcellular location">
    <subcellularLocation>
        <location evidence="1">Endosome</location>
    </subcellularLocation>
</comment>
<dbReference type="GO" id="GO:0005771">
    <property type="term" value="C:multivesicular body"/>
    <property type="evidence" value="ECO:0007669"/>
    <property type="project" value="TreeGrafter"/>
</dbReference>
<proteinExistence type="inferred from homology"/>
<dbReference type="GO" id="GO:0006900">
    <property type="term" value="P:vesicle budding from membrane"/>
    <property type="evidence" value="ECO:0007669"/>
    <property type="project" value="TreeGrafter"/>
</dbReference>
<dbReference type="GO" id="GO:0009898">
    <property type="term" value="C:cytoplasmic side of plasma membrane"/>
    <property type="evidence" value="ECO:0007669"/>
    <property type="project" value="TreeGrafter"/>
</dbReference>